<dbReference type="PANTHER" id="PTHR15889">
    <property type="entry name" value="MITOCHONDRIAL RIBOSOMAL PROTEIN L37"/>
    <property type="match status" value="1"/>
</dbReference>
<reference evidence="1 2" key="1">
    <citation type="submission" date="2015-04" db="EMBL/GenBank/DDBJ databases">
        <authorList>
            <person name="Syromyatnikov M.Y."/>
            <person name="Popov V.N."/>
        </authorList>
    </citation>
    <scope>NUCLEOTIDE SEQUENCE [LARGE SCALE GENOMIC DNA]</scope>
</reference>
<dbReference type="EMBL" id="CVRI01000070">
    <property type="protein sequence ID" value="CRL07427.1"/>
    <property type="molecule type" value="Genomic_DNA"/>
</dbReference>
<organism evidence="1 2">
    <name type="scientific">Clunio marinus</name>
    <dbReference type="NCBI Taxonomy" id="568069"/>
    <lineage>
        <taxon>Eukaryota</taxon>
        <taxon>Metazoa</taxon>
        <taxon>Ecdysozoa</taxon>
        <taxon>Arthropoda</taxon>
        <taxon>Hexapoda</taxon>
        <taxon>Insecta</taxon>
        <taxon>Pterygota</taxon>
        <taxon>Neoptera</taxon>
        <taxon>Endopterygota</taxon>
        <taxon>Diptera</taxon>
        <taxon>Nematocera</taxon>
        <taxon>Chironomoidea</taxon>
        <taxon>Chironomidae</taxon>
        <taxon>Clunio</taxon>
    </lineage>
</organism>
<accession>A0A1J1J4U5</accession>
<keyword evidence="2" id="KW-1185">Reference proteome</keyword>
<dbReference type="Proteomes" id="UP000183832">
    <property type="component" value="Unassembled WGS sequence"/>
</dbReference>
<protein>
    <submittedName>
        <fullName evidence="1">CLUMA_CG020397, isoform A</fullName>
    </submittedName>
</protein>
<sequence>MRFTAVLRAQHLGFYFKKHWQVQGRRKVMKTGCYSVLNDLGIDIKDPKKYLENFQEKNENQTQLNQNLKKFLGEPEEIKENNYSYNEKPIYLYGDSNVLVEGTVQAQKLLKTLKFDRFPDQIEKNFENTKLPTNIERSFQQSVLVSHLLDGEQQKLAKKMNPLRPMRPFPLEYGITDARKNLSLSTRLINHCERHFGPRVAANRKTINDALFIAQFQKRGSNIRFDVKAETFLVTRKPISSFASNVDEEPLPDISPLQDTISIPNTHFYDNEIKSSYPVKTSGQFCYPHTIMLHYSNLDVKHLFETPVTPDQFESRAMIKGFAAASSCAQSLYGFEVEELPEPVVVQVVQFDGKRVQFGIFQLNTLNLDVTEGPKNYWFRKPETQLYDVCCYTNGRPALTSYNFDVFRLMSVFYNN</sequence>
<dbReference type="PANTHER" id="PTHR15889:SF2">
    <property type="entry name" value="LARGE RIBOSOMAL SUBUNIT PROTEIN ML37"/>
    <property type="match status" value="1"/>
</dbReference>
<evidence type="ECO:0000313" key="1">
    <source>
        <dbReference type="EMBL" id="CRL07427.1"/>
    </source>
</evidence>
<evidence type="ECO:0000313" key="2">
    <source>
        <dbReference type="Proteomes" id="UP000183832"/>
    </source>
</evidence>
<dbReference type="AlphaFoldDB" id="A0A1J1J4U5"/>
<dbReference type="GO" id="GO:0005739">
    <property type="term" value="C:mitochondrion"/>
    <property type="evidence" value="ECO:0007669"/>
    <property type="project" value="TreeGrafter"/>
</dbReference>
<gene>
    <name evidence="1" type="ORF">CLUMA_CG020397</name>
</gene>
<proteinExistence type="predicted"/>
<dbReference type="STRING" id="568069.A0A1J1J4U5"/>
<dbReference type="OrthoDB" id="5835618at2759"/>
<dbReference type="InterPro" id="IPR052482">
    <property type="entry name" value="mtLSU_mL37"/>
</dbReference>
<name>A0A1J1J4U5_9DIPT</name>